<keyword evidence="3" id="KW-1185">Reference proteome</keyword>
<reference evidence="2" key="1">
    <citation type="submission" date="2022-11" db="EMBL/GenBank/DDBJ databases">
        <authorList>
            <person name="Petersen C."/>
        </authorList>
    </citation>
    <scope>NUCLEOTIDE SEQUENCE</scope>
    <source>
        <strain evidence="2">IBT 19713</strain>
    </source>
</reference>
<gene>
    <name evidence="2" type="ORF">N7468_004780</name>
</gene>
<dbReference type="Proteomes" id="UP001150941">
    <property type="component" value="Unassembled WGS sequence"/>
</dbReference>
<accession>A0A9W9P9U6</accession>
<evidence type="ECO:0000256" key="1">
    <source>
        <dbReference type="SAM" id="MobiDB-lite"/>
    </source>
</evidence>
<protein>
    <submittedName>
        <fullName evidence="2">Uncharacterized protein</fullName>
    </submittedName>
</protein>
<sequence length="89" mass="9207">MVKQTPPHALQQLGPLGTSPKPAEGIVPGIGSLMNGTSLAPISSAVGPNGHNSPNGVRNDGPRDIPNEKIGFGGEDMRALRQLDRVFTA</sequence>
<comment type="caution">
    <text evidence="2">The sequence shown here is derived from an EMBL/GenBank/DDBJ whole genome shotgun (WGS) entry which is preliminary data.</text>
</comment>
<name>A0A9W9P9U6_9EURO</name>
<organism evidence="2 3">
    <name type="scientific">Penicillium chermesinum</name>
    <dbReference type="NCBI Taxonomy" id="63820"/>
    <lineage>
        <taxon>Eukaryota</taxon>
        <taxon>Fungi</taxon>
        <taxon>Dikarya</taxon>
        <taxon>Ascomycota</taxon>
        <taxon>Pezizomycotina</taxon>
        <taxon>Eurotiomycetes</taxon>
        <taxon>Eurotiomycetidae</taxon>
        <taxon>Eurotiales</taxon>
        <taxon>Aspergillaceae</taxon>
        <taxon>Penicillium</taxon>
    </lineage>
</organism>
<evidence type="ECO:0000313" key="2">
    <source>
        <dbReference type="EMBL" id="KAJ5240161.1"/>
    </source>
</evidence>
<dbReference type="OrthoDB" id="5572844at2759"/>
<reference evidence="2" key="2">
    <citation type="journal article" date="2023" name="IMA Fungus">
        <title>Comparative genomic study of the Penicillium genus elucidates a diverse pangenome and 15 lateral gene transfer events.</title>
        <authorList>
            <person name="Petersen C."/>
            <person name="Sorensen T."/>
            <person name="Nielsen M.R."/>
            <person name="Sondergaard T.E."/>
            <person name="Sorensen J.L."/>
            <person name="Fitzpatrick D.A."/>
            <person name="Frisvad J.C."/>
            <person name="Nielsen K.L."/>
        </authorList>
    </citation>
    <scope>NUCLEOTIDE SEQUENCE</scope>
    <source>
        <strain evidence="2">IBT 19713</strain>
    </source>
</reference>
<proteinExistence type="predicted"/>
<feature type="region of interest" description="Disordered" evidence="1">
    <location>
        <begin position="1"/>
        <end position="73"/>
    </location>
</feature>
<dbReference type="GeneID" id="83201380"/>
<evidence type="ECO:0000313" key="3">
    <source>
        <dbReference type="Proteomes" id="UP001150941"/>
    </source>
</evidence>
<dbReference type="RefSeq" id="XP_058333080.1">
    <property type="nucleotide sequence ID" value="XM_058474077.1"/>
</dbReference>
<dbReference type="AlphaFoldDB" id="A0A9W9P9U6"/>
<dbReference type="EMBL" id="JAPQKS010000003">
    <property type="protein sequence ID" value="KAJ5240161.1"/>
    <property type="molecule type" value="Genomic_DNA"/>
</dbReference>